<dbReference type="SUPFAM" id="SSF117070">
    <property type="entry name" value="LEA14-like"/>
    <property type="match status" value="1"/>
</dbReference>
<dbReference type="InterPro" id="IPR044839">
    <property type="entry name" value="NDR1-like"/>
</dbReference>
<keyword evidence="2 5" id="KW-0812">Transmembrane</keyword>
<sequence length="269" mass="30623">MQYALFELYTFKPLKLVLYTLTYKKFELAMAESNEDHKPLAPLYLTTRSDQPNEEDQYHQHDQTKYVHSHAKLILCCGFIASLAMLIAVTFIVLSLTVFHLHNPKLTVDSISVIQRLDFVNGKVNTNRNVTVSVDISLHNPNPARFKVNEVTLLFKHGESDVTGESIRRNETIPAKRTVKMSLTAEIVTTKLLASVPGLMEDFNGRGVRLNSSVEVRGKVKIMKIFKKSVHLITDCSMMMMMNNSSMVTLLCLRRTHEMTENMSKSKQD</sequence>
<accession>A0ABM0U033</accession>
<dbReference type="GeneID" id="104717943"/>
<evidence type="ECO:0000313" key="7">
    <source>
        <dbReference type="Proteomes" id="UP000694864"/>
    </source>
</evidence>
<keyword evidence="7" id="KW-1185">Reference proteome</keyword>
<dbReference type="PANTHER" id="PTHR31234:SF65">
    <property type="entry name" value="LATE EMBRYOGENESIS ABUNDANT PROTEIN, LEA_2 SUBGROUP"/>
    <property type="match status" value="1"/>
</dbReference>
<gene>
    <name evidence="8" type="primary">LOC104717943</name>
</gene>
<dbReference type="Pfam" id="PF03168">
    <property type="entry name" value="LEA_2"/>
    <property type="match status" value="1"/>
</dbReference>
<keyword evidence="3 5" id="KW-1133">Transmembrane helix</keyword>
<organism evidence="7 8">
    <name type="scientific">Camelina sativa</name>
    <name type="common">False flax</name>
    <name type="synonym">Myagrum sativum</name>
    <dbReference type="NCBI Taxonomy" id="90675"/>
    <lineage>
        <taxon>Eukaryota</taxon>
        <taxon>Viridiplantae</taxon>
        <taxon>Streptophyta</taxon>
        <taxon>Embryophyta</taxon>
        <taxon>Tracheophyta</taxon>
        <taxon>Spermatophyta</taxon>
        <taxon>Magnoliopsida</taxon>
        <taxon>eudicotyledons</taxon>
        <taxon>Gunneridae</taxon>
        <taxon>Pentapetalae</taxon>
        <taxon>rosids</taxon>
        <taxon>malvids</taxon>
        <taxon>Brassicales</taxon>
        <taxon>Brassicaceae</taxon>
        <taxon>Camelineae</taxon>
        <taxon>Camelina</taxon>
    </lineage>
</organism>
<name>A0ABM0U033_CAMSA</name>
<dbReference type="InterPro" id="IPR004864">
    <property type="entry name" value="LEA_2"/>
</dbReference>
<protein>
    <submittedName>
        <fullName evidence="8">Uncharacterized protein LOC104717943</fullName>
    </submittedName>
</protein>
<evidence type="ECO:0000256" key="1">
    <source>
        <dbReference type="ARBA" id="ARBA00004167"/>
    </source>
</evidence>
<proteinExistence type="predicted"/>
<dbReference type="RefSeq" id="XP_010433884.2">
    <property type="nucleotide sequence ID" value="XM_010435582.2"/>
</dbReference>
<reference evidence="7" key="1">
    <citation type="journal article" date="2014" name="Nat. Commun.">
        <title>The emerging biofuel crop Camelina sativa retains a highly undifferentiated hexaploid genome structure.</title>
        <authorList>
            <person name="Kagale S."/>
            <person name="Koh C."/>
            <person name="Nixon J."/>
            <person name="Bollina V."/>
            <person name="Clarke W.E."/>
            <person name="Tuteja R."/>
            <person name="Spillane C."/>
            <person name="Robinson S.J."/>
            <person name="Links M.G."/>
            <person name="Clarke C."/>
            <person name="Higgins E.E."/>
            <person name="Huebert T."/>
            <person name="Sharpe A.G."/>
            <person name="Parkin I.A."/>
        </authorList>
    </citation>
    <scope>NUCLEOTIDE SEQUENCE [LARGE SCALE GENOMIC DNA]</scope>
    <source>
        <strain evidence="7">cv. DH55</strain>
    </source>
</reference>
<comment type="subcellular location">
    <subcellularLocation>
        <location evidence="1">Membrane</location>
        <topology evidence="1">Single-pass membrane protein</topology>
    </subcellularLocation>
</comment>
<evidence type="ECO:0000256" key="2">
    <source>
        <dbReference type="ARBA" id="ARBA00022692"/>
    </source>
</evidence>
<dbReference type="PANTHER" id="PTHR31234">
    <property type="entry name" value="LATE EMBRYOGENESIS ABUNDANT (LEA) HYDROXYPROLINE-RICH GLYCOPROTEIN FAMILY"/>
    <property type="match status" value="1"/>
</dbReference>
<evidence type="ECO:0000259" key="6">
    <source>
        <dbReference type="Pfam" id="PF03168"/>
    </source>
</evidence>
<evidence type="ECO:0000256" key="5">
    <source>
        <dbReference type="SAM" id="Phobius"/>
    </source>
</evidence>
<reference evidence="8" key="2">
    <citation type="submission" date="2025-08" db="UniProtKB">
        <authorList>
            <consortium name="RefSeq"/>
        </authorList>
    </citation>
    <scope>IDENTIFICATION</scope>
    <source>
        <tissue evidence="8">Leaf</tissue>
    </source>
</reference>
<evidence type="ECO:0000256" key="3">
    <source>
        <dbReference type="ARBA" id="ARBA00022989"/>
    </source>
</evidence>
<feature type="transmembrane region" description="Helical" evidence="5">
    <location>
        <begin position="73"/>
        <end position="101"/>
    </location>
</feature>
<dbReference type="Gene3D" id="2.60.40.1820">
    <property type="match status" value="1"/>
</dbReference>
<evidence type="ECO:0000313" key="8">
    <source>
        <dbReference type="RefSeq" id="XP_010433884.2"/>
    </source>
</evidence>
<evidence type="ECO:0000256" key="4">
    <source>
        <dbReference type="ARBA" id="ARBA00023136"/>
    </source>
</evidence>
<keyword evidence="4 5" id="KW-0472">Membrane</keyword>
<feature type="domain" description="Late embryogenesis abundant protein LEA-2 subgroup" evidence="6">
    <location>
        <begin position="136"/>
        <end position="236"/>
    </location>
</feature>
<dbReference type="Proteomes" id="UP000694864">
    <property type="component" value="Chromosome 10"/>
</dbReference>